<dbReference type="PANTHER" id="PTHR19879:SF9">
    <property type="entry name" value="TRANSCRIPTION INITIATION FACTOR TFIID SUBUNIT 5"/>
    <property type="match status" value="1"/>
</dbReference>
<dbReference type="InterPro" id="IPR019775">
    <property type="entry name" value="WD40_repeat_CS"/>
</dbReference>
<evidence type="ECO:0000313" key="5">
    <source>
        <dbReference type="Proteomes" id="UP000008370"/>
    </source>
</evidence>
<protein>
    <submittedName>
        <fullName evidence="4">Uncharacterized protein</fullName>
    </submittedName>
</protein>
<dbReference type="OrthoDB" id="2748152at2759"/>
<dbReference type="InterPro" id="IPR036322">
    <property type="entry name" value="WD40_repeat_dom_sf"/>
</dbReference>
<dbReference type="SMART" id="SM00320">
    <property type="entry name" value="WD40"/>
    <property type="match status" value="5"/>
</dbReference>
<dbReference type="RefSeq" id="XP_007391441.1">
    <property type="nucleotide sequence ID" value="XM_007391379.1"/>
</dbReference>
<dbReference type="SUPFAM" id="SSF50978">
    <property type="entry name" value="WD40 repeat-like"/>
    <property type="match status" value="1"/>
</dbReference>
<sequence length="412" mass="44983">MPVDGSISIPDLMYREWIRLEHRVIKSLDLRKWPKISEERSGGLTLARIQLPSAERRGDRVLAKSTFLRFKSPTESDARTTTSCLALSSDGKLLAASWRTVDIIIWRTSDGLTLQSLGGQGHADSVTAVAFSPDSRRLVSGSTDKTAIIWNIGSSEPIMRLRGHTYSLTDVAFSPDGVHIVTGSADYVVKFWNAKTGLPLCTFSLDSPIRKLVFSPDGSRLAAMLEDMVALYDAGTPIVQLGVIRRHDVKDVRTVAFSPTGDRILVYAGGRVGRIYRVDSCEEALRLEGQNREIAAGSFSPDGYRVASVLVDNLKGMMSLQDASRGAVHFEGRIGSRGNAVAFSPDGTFVAAAGDINVIVWNARSGELIANMTDLAPRISNILFLPDSRRVLFAREGGPIDIWNVADTLRIH</sequence>
<dbReference type="InterPro" id="IPR001680">
    <property type="entry name" value="WD40_rpt"/>
</dbReference>
<feature type="repeat" description="WD" evidence="3">
    <location>
        <begin position="161"/>
        <end position="202"/>
    </location>
</feature>
<dbReference type="HOGENOM" id="CLU_000288_57_36_1"/>
<evidence type="ECO:0000256" key="1">
    <source>
        <dbReference type="ARBA" id="ARBA00022574"/>
    </source>
</evidence>
<dbReference type="InterPro" id="IPR015943">
    <property type="entry name" value="WD40/YVTN_repeat-like_dom_sf"/>
</dbReference>
<evidence type="ECO:0000256" key="2">
    <source>
        <dbReference type="ARBA" id="ARBA00022737"/>
    </source>
</evidence>
<accession>K5WID8</accession>
<dbReference type="STRING" id="650164.K5WID8"/>
<keyword evidence="1 3" id="KW-0853">WD repeat</keyword>
<dbReference type="GeneID" id="18914504"/>
<dbReference type="Proteomes" id="UP000008370">
    <property type="component" value="Unassembled WGS sequence"/>
</dbReference>
<keyword evidence="2" id="KW-0677">Repeat</keyword>
<dbReference type="KEGG" id="pco:PHACADRAFT_248946"/>
<dbReference type="EMBL" id="JH930469">
    <property type="protein sequence ID" value="EKM58849.1"/>
    <property type="molecule type" value="Genomic_DNA"/>
</dbReference>
<dbReference type="PROSITE" id="PS50294">
    <property type="entry name" value="WD_REPEATS_REGION"/>
    <property type="match status" value="2"/>
</dbReference>
<dbReference type="Gene3D" id="2.130.10.10">
    <property type="entry name" value="YVTN repeat-like/Quinoprotein amine dehydrogenase"/>
    <property type="match status" value="2"/>
</dbReference>
<evidence type="ECO:0000256" key="3">
    <source>
        <dbReference type="PROSITE-ProRule" id="PRU00221"/>
    </source>
</evidence>
<feature type="repeat" description="WD" evidence="3">
    <location>
        <begin position="119"/>
        <end position="160"/>
    </location>
</feature>
<name>K5WID8_PHACS</name>
<gene>
    <name evidence="4" type="ORF">PHACADRAFT_248946</name>
</gene>
<dbReference type="CDD" id="cd00200">
    <property type="entry name" value="WD40"/>
    <property type="match status" value="1"/>
</dbReference>
<dbReference type="InParanoid" id="K5WID8"/>
<evidence type="ECO:0000313" key="4">
    <source>
        <dbReference type="EMBL" id="EKM58849.1"/>
    </source>
</evidence>
<reference evidence="4 5" key="1">
    <citation type="journal article" date="2012" name="BMC Genomics">
        <title>Comparative genomics of the white-rot fungi, Phanerochaete carnosa and P. chrysosporium, to elucidate the genetic basis of the distinct wood types they colonize.</title>
        <authorList>
            <person name="Suzuki H."/>
            <person name="MacDonald J."/>
            <person name="Syed K."/>
            <person name="Salamov A."/>
            <person name="Hori C."/>
            <person name="Aerts A."/>
            <person name="Henrissat B."/>
            <person name="Wiebenga A."/>
            <person name="vanKuyk P.A."/>
            <person name="Barry K."/>
            <person name="Lindquist E."/>
            <person name="LaButti K."/>
            <person name="Lapidus A."/>
            <person name="Lucas S."/>
            <person name="Coutinho P."/>
            <person name="Gong Y."/>
            <person name="Samejima M."/>
            <person name="Mahadevan R."/>
            <person name="Abou-Zaid M."/>
            <person name="de Vries R.P."/>
            <person name="Igarashi K."/>
            <person name="Yadav J.S."/>
            <person name="Grigoriev I.V."/>
            <person name="Master E.R."/>
        </authorList>
    </citation>
    <scope>NUCLEOTIDE SEQUENCE [LARGE SCALE GENOMIC DNA]</scope>
    <source>
        <strain evidence="4 5">HHB-10118-sp</strain>
    </source>
</reference>
<dbReference type="PROSITE" id="PS00678">
    <property type="entry name" value="WD_REPEATS_1"/>
    <property type="match status" value="2"/>
</dbReference>
<proteinExistence type="predicted"/>
<dbReference type="PANTHER" id="PTHR19879">
    <property type="entry name" value="TRANSCRIPTION INITIATION FACTOR TFIID"/>
    <property type="match status" value="1"/>
</dbReference>
<dbReference type="AlphaFoldDB" id="K5WID8"/>
<dbReference type="PROSITE" id="PS50082">
    <property type="entry name" value="WD_REPEATS_2"/>
    <property type="match status" value="2"/>
</dbReference>
<dbReference type="Pfam" id="PF00400">
    <property type="entry name" value="WD40"/>
    <property type="match status" value="3"/>
</dbReference>
<keyword evidence="5" id="KW-1185">Reference proteome</keyword>
<organism evidence="4 5">
    <name type="scientific">Phanerochaete carnosa (strain HHB-10118-sp)</name>
    <name type="common">White-rot fungus</name>
    <name type="synonym">Peniophora carnosa</name>
    <dbReference type="NCBI Taxonomy" id="650164"/>
    <lineage>
        <taxon>Eukaryota</taxon>
        <taxon>Fungi</taxon>
        <taxon>Dikarya</taxon>
        <taxon>Basidiomycota</taxon>
        <taxon>Agaricomycotina</taxon>
        <taxon>Agaricomycetes</taxon>
        <taxon>Polyporales</taxon>
        <taxon>Phanerochaetaceae</taxon>
        <taxon>Phanerochaete</taxon>
    </lineage>
</organism>